<dbReference type="AlphaFoldDB" id="A0A6J5XHM6"/>
<protein>
    <submittedName>
        <fullName evidence="2">Uncharacterized protein</fullName>
    </submittedName>
</protein>
<keyword evidence="3" id="KW-1185">Reference proteome</keyword>
<name>A0A6J5XHM6_PRUAR</name>
<feature type="compositionally biased region" description="Low complexity" evidence="1">
    <location>
        <begin position="115"/>
        <end position="127"/>
    </location>
</feature>
<evidence type="ECO:0000313" key="2">
    <source>
        <dbReference type="EMBL" id="CAB4313446.1"/>
    </source>
</evidence>
<dbReference type="PANTHER" id="PTHR33018">
    <property type="entry name" value="OS10G0338966 PROTEIN-RELATED"/>
    <property type="match status" value="1"/>
</dbReference>
<reference evidence="3" key="1">
    <citation type="journal article" date="2020" name="Genome Biol.">
        <title>Gamete binning: chromosome-level and haplotype-resolved genome assembly enabled by high-throughput single-cell sequencing of gamete genomes.</title>
        <authorList>
            <person name="Campoy J.A."/>
            <person name="Sun H."/>
            <person name="Goel M."/>
            <person name="Jiao W.-B."/>
            <person name="Folz-Donahue K."/>
            <person name="Wang N."/>
            <person name="Rubio M."/>
            <person name="Liu C."/>
            <person name="Kukat C."/>
            <person name="Ruiz D."/>
            <person name="Huettel B."/>
            <person name="Schneeberger K."/>
        </authorList>
    </citation>
    <scope>NUCLEOTIDE SEQUENCE [LARGE SCALE GENOMIC DNA]</scope>
    <source>
        <strain evidence="3">cv. Rojo Pasion</strain>
    </source>
</reference>
<dbReference type="OrthoDB" id="1730237at2759"/>
<evidence type="ECO:0000256" key="1">
    <source>
        <dbReference type="SAM" id="MobiDB-lite"/>
    </source>
</evidence>
<dbReference type="EMBL" id="CAEKKB010000006">
    <property type="protein sequence ID" value="CAB4313446.1"/>
    <property type="molecule type" value="Genomic_DNA"/>
</dbReference>
<organism evidence="2 3">
    <name type="scientific">Prunus armeniaca</name>
    <name type="common">Apricot</name>
    <name type="synonym">Armeniaca vulgaris</name>
    <dbReference type="NCBI Taxonomy" id="36596"/>
    <lineage>
        <taxon>Eukaryota</taxon>
        <taxon>Viridiplantae</taxon>
        <taxon>Streptophyta</taxon>
        <taxon>Embryophyta</taxon>
        <taxon>Tracheophyta</taxon>
        <taxon>Spermatophyta</taxon>
        <taxon>Magnoliopsida</taxon>
        <taxon>eudicotyledons</taxon>
        <taxon>Gunneridae</taxon>
        <taxon>Pentapetalae</taxon>
        <taxon>rosids</taxon>
        <taxon>fabids</taxon>
        <taxon>Rosales</taxon>
        <taxon>Rosaceae</taxon>
        <taxon>Amygdaloideae</taxon>
        <taxon>Amygdaleae</taxon>
        <taxon>Prunus</taxon>
    </lineage>
</organism>
<proteinExistence type="predicted"/>
<sequence length="353" mass="40227">MVNLNRRGYRKDEFVMATHVSQVFYIDDLEHDGWSIVLPMPNKVYVHSDELEDDVLEHQSFTNGLPLVEEFKYELGEGETKFALINLSMGSPKKIPVKPLKEKPENHSNIPQSNEASSLETTITTTSEAKRKRGPIEMHKIQKKKKGKKLVVEFSPKGEPMGKVGKQYASYTGVMARTIIPIHICNWPAVDDHLKEKIWTKITSVFELLPESKQPTLQSASTKWRQFKSTLTREYVLPHRNDLEALKEPLEMYDFIELSDWQSFVISRLSENWQVACEDKNGKILDEEVAELVGTIEKLLKEKEEGLIIVSGYNDVLAMALGTPEHGGSVRDVGGFVKPNAFFNVPRKKRECV</sequence>
<feature type="region of interest" description="Disordered" evidence="1">
    <location>
        <begin position="99"/>
        <end position="131"/>
    </location>
</feature>
<gene>
    <name evidence="2" type="ORF">ORAREDHAP_LOCUS36426</name>
</gene>
<evidence type="ECO:0000313" key="3">
    <source>
        <dbReference type="Proteomes" id="UP000507245"/>
    </source>
</evidence>
<dbReference type="Proteomes" id="UP000507245">
    <property type="component" value="Unassembled WGS sequence"/>
</dbReference>
<dbReference type="PANTHER" id="PTHR33018:SF31">
    <property type="entry name" value="TRANSPOSASE, PTTA_EN_SPM, PLANT"/>
    <property type="match status" value="1"/>
</dbReference>
<accession>A0A6J5XHM6</accession>